<evidence type="ECO:0000256" key="1">
    <source>
        <dbReference type="SAM" id="Phobius"/>
    </source>
</evidence>
<evidence type="ECO:0000313" key="3">
    <source>
        <dbReference type="EMBL" id="SFV88167.1"/>
    </source>
</evidence>
<keyword evidence="1" id="KW-0472">Membrane</keyword>
<gene>
    <name evidence="2" type="ORF">MNB_SUP05-SYMBIONT-5-460</name>
    <name evidence="3" type="ORF">MNB_SUP05-SYMBIONT-7-729</name>
</gene>
<organism evidence="3">
    <name type="scientific">hydrothermal vent metagenome</name>
    <dbReference type="NCBI Taxonomy" id="652676"/>
    <lineage>
        <taxon>unclassified sequences</taxon>
        <taxon>metagenomes</taxon>
        <taxon>ecological metagenomes</taxon>
    </lineage>
</organism>
<protein>
    <submittedName>
        <fullName evidence="3">Uncharacterized protein</fullName>
    </submittedName>
</protein>
<keyword evidence="1" id="KW-1133">Transmembrane helix</keyword>
<evidence type="ECO:0000313" key="2">
    <source>
        <dbReference type="EMBL" id="SFV87835.1"/>
    </source>
</evidence>
<reference evidence="3" key="1">
    <citation type="submission" date="2016-10" db="EMBL/GenBank/DDBJ databases">
        <authorList>
            <person name="de Groot N.N."/>
        </authorList>
    </citation>
    <scope>NUCLEOTIDE SEQUENCE</scope>
</reference>
<feature type="transmembrane region" description="Helical" evidence="1">
    <location>
        <begin position="12"/>
        <end position="32"/>
    </location>
</feature>
<dbReference type="EMBL" id="FPHZ01000093">
    <property type="protein sequence ID" value="SFV87835.1"/>
    <property type="molecule type" value="Genomic_DNA"/>
</dbReference>
<sequence length="71" mass="7732">MNKEQIKETIGVLKILMSISIVVMVSLIAWAVQNANDILFGLSIIVATFISAVSYKLFGTILSFIEDLGEA</sequence>
<dbReference type="EMBL" id="FPIA01000015">
    <property type="protein sequence ID" value="SFV88167.1"/>
    <property type="molecule type" value="Genomic_DNA"/>
</dbReference>
<keyword evidence="1" id="KW-0812">Transmembrane</keyword>
<proteinExistence type="predicted"/>
<name>A0A1W1E2T8_9ZZZZ</name>
<accession>A0A1W1E2T8</accession>
<dbReference type="AlphaFoldDB" id="A0A1W1E2T8"/>
<feature type="transmembrane region" description="Helical" evidence="1">
    <location>
        <begin position="38"/>
        <end position="58"/>
    </location>
</feature>